<gene>
    <name evidence="2" type="ORF">Z518_10642</name>
</gene>
<keyword evidence="3" id="KW-1185">Reference proteome</keyword>
<dbReference type="EMBL" id="KN847483">
    <property type="protein sequence ID" value="KIX00502.1"/>
    <property type="molecule type" value="Genomic_DNA"/>
</dbReference>
<dbReference type="HOGENOM" id="CLU_1816850_0_0_1"/>
<name>A0A0D2FET3_9EURO</name>
<dbReference type="AlphaFoldDB" id="A0A0D2FET3"/>
<dbReference type="RefSeq" id="XP_013267638.1">
    <property type="nucleotide sequence ID" value="XM_013412184.1"/>
</dbReference>
<dbReference type="STRING" id="1442369.A0A0D2FET3"/>
<evidence type="ECO:0000313" key="2">
    <source>
        <dbReference type="EMBL" id="KIX00502.1"/>
    </source>
</evidence>
<evidence type="ECO:0000256" key="1">
    <source>
        <dbReference type="SAM" id="Phobius"/>
    </source>
</evidence>
<feature type="transmembrane region" description="Helical" evidence="1">
    <location>
        <begin position="56"/>
        <end position="72"/>
    </location>
</feature>
<proteinExistence type="predicted"/>
<sequence>MTNVTALVPNLQRGHRSVCHQCCQFLPDASSRAFQVLATNGTGPQFLRYIDKAGRLLWWIVLRLLFGLYRFSRRSQCVRGRKYYGYSTSQLPYRTLSGVYGSYLGLFLNCTALMATVDVSLFPLGGKPAAKVFFENHLAVRL</sequence>
<keyword evidence="1" id="KW-0812">Transmembrane</keyword>
<dbReference type="Proteomes" id="UP000053617">
    <property type="component" value="Unassembled WGS sequence"/>
</dbReference>
<protein>
    <recommendedName>
        <fullName evidence="4">Amino acid permease/ SLC12A domain-containing protein</fullName>
    </recommendedName>
</protein>
<keyword evidence="1" id="KW-1133">Transmembrane helix</keyword>
<reference evidence="2 3" key="1">
    <citation type="submission" date="2015-01" db="EMBL/GenBank/DDBJ databases">
        <title>The Genome Sequence of Rhinocladiella mackenzie CBS 650.93.</title>
        <authorList>
            <consortium name="The Broad Institute Genomics Platform"/>
            <person name="Cuomo C."/>
            <person name="de Hoog S."/>
            <person name="Gorbushina A."/>
            <person name="Stielow B."/>
            <person name="Teixiera M."/>
            <person name="Abouelleil A."/>
            <person name="Chapman S.B."/>
            <person name="Priest M."/>
            <person name="Young S.K."/>
            <person name="Wortman J."/>
            <person name="Nusbaum C."/>
            <person name="Birren B."/>
        </authorList>
    </citation>
    <scope>NUCLEOTIDE SEQUENCE [LARGE SCALE GENOMIC DNA]</scope>
    <source>
        <strain evidence="2 3">CBS 650.93</strain>
    </source>
</reference>
<evidence type="ECO:0008006" key="4">
    <source>
        <dbReference type="Google" id="ProtNLM"/>
    </source>
</evidence>
<keyword evidence="1" id="KW-0472">Membrane</keyword>
<accession>A0A0D2FET3</accession>
<dbReference type="GeneID" id="25298713"/>
<evidence type="ECO:0000313" key="3">
    <source>
        <dbReference type="Proteomes" id="UP000053617"/>
    </source>
</evidence>
<dbReference type="VEuPathDB" id="FungiDB:Z518_10642"/>
<organism evidence="2 3">
    <name type="scientific">Rhinocladiella mackenziei CBS 650.93</name>
    <dbReference type="NCBI Taxonomy" id="1442369"/>
    <lineage>
        <taxon>Eukaryota</taxon>
        <taxon>Fungi</taxon>
        <taxon>Dikarya</taxon>
        <taxon>Ascomycota</taxon>
        <taxon>Pezizomycotina</taxon>
        <taxon>Eurotiomycetes</taxon>
        <taxon>Chaetothyriomycetidae</taxon>
        <taxon>Chaetothyriales</taxon>
        <taxon>Herpotrichiellaceae</taxon>
        <taxon>Rhinocladiella</taxon>
    </lineage>
</organism>